<name>A0A6I6MN37_9CAUL</name>
<dbReference type="KEGG" id="tsv:DSM104635_03591"/>
<dbReference type="Pfam" id="PF22564">
    <property type="entry name" value="HAAS"/>
    <property type="match status" value="1"/>
</dbReference>
<accession>A0A6I6MN37</accession>
<evidence type="ECO:0000256" key="1">
    <source>
        <dbReference type="SAM" id="Phobius"/>
    </source>
</evidence>
<keyword evidence="1" id="KW-0472">Membrane</keyword>
<feature type="transmembrane region" description="Helical" evidence="1">
    <location>
        <begin position="108"/>
        <end position="127"/>
    </location>
</feature>
<feature type="transmembrane region" description="Helical" evidence="1">
    <location>
        <begin position="139"/>
        <end position="159"/>
    </location>
</feature>
<dbReference type="Proteomes" id="UP000431269">
    <property type="component" value="Chromosome"/>
</dbReference>
<reference evidence="3" key="1">
    <citation type="submission" date="2019-12" db="EMBL/GenBank/DDBJ databases">
        <title>Complete genome of Terracaulis silvestris 0127_4.</title>
        <authorList>
            <person name="Vieira S."/>
            <person name="Riedel T."/>
            <person name="Sproer C."/>
            <person name="Pascual J."/>
            <person name="Boedeker C."/>
            <person name="Overmann J."/>
        </authorList>
    </citation>
    <scope>NUCLEOTIDE SEQUENCE [LARGE SCALE GENOMIC DNA]</scope>
    <source>
        <strain evidence="3">0127_4</strain>
    </source>
</reference>
<keyword evidence="1" id="KW-1133">Transmembrane helix</keyword>
<keyword evidence="3" id="KW-1185">Reference proteome</keyword>
<evidence type="ECO:0000313" key="2">
    <source>
        <dbReference type="EMBL" id="QGZ96730.1"/>
    </source>
</evidence>
<evidence type="ECO:0000313" key="3">
    <source>
        <dbReference type="Proteomes" id="UP000431269"/>
    </source>
</evidence>
<feature type="transmembrane region" description="Helical" evidence="1">
    <location>
        <begin position="77"/>
        <end position="101"/>
    </location>
</feature>
<dbReference type="RefSeq" id="WP_158767503.1">
    <property type="nucleotide sequence ID" value="NZ_CP047045.1"/>
</dbReference>
<proteinExistence type="predicted"/>
<keyword evidence="1" id="KW-0812">Transmembrane</keyword>
<dbReference type="EMBL" id="CP047045">
    <property type="protein sequence ID" value="QGZ96730.1"/>
    <property type="molecule type" value="Genomic_DNA"/>
</dbReference>
<dbReference type="AlphaFoldDB" id="A0A6I6MN37"/>
<protein>
    <submittedName>
        <fullName evidence="2">Putative membrane protein</fullName>
    </submittedName>
</protein>
<gene>
    <name evidence="2" type="ORF">DSM104635_03591</name>
</gene>
<organism evidence="2 3">
    <name type="scientific">Terricaulis silvestris</name>
    <dbReference type="NCBI Taxonomy" id="2686094"/>
    <lineage>
        <taxon>Bacteria</taxon>
        <taxon>Pseudomonadati</taxon>
        <taxon>Pseudomonadota</taxon>
        <taxon>Alphaproteobacteria</taxon>
        <taxon>Caulobacterales</taxon>
        <taxon>Caulobacteraceae</taxon>
        <taxon>Terricaulis</taxon>
    </lineage>
</organism>
<sequence length="178" mass="19105">MTDRVSDYLAAFERESRGFGLNEASDIANDVRSHINEAVEYGKPLEEVLTSLGTPKALARAYAVELLMGKPKETSNIARFVQLLALVAFGGLLTLIVVTFLGSIGLSFVLSGILLFVLGLLEAGGVHLPHVQTGGMSPWLVAALGPVMFAIGWGALVLLRSYVRFAGRQLVRALPRRA</sequence>